<keyword evidence="4" id="KW-0238">DNA-binding</keyword>
<dbReference type="Gene3D" id="1.10.10.10">
    <property type="entry name" value="Winged helix-like DNA-binding domain superfamily/Winged helix DNA-binding domain"/>
    <property type="match status" value="1"/>
</dbReference>
<evidence type="ECO:0000256" key="4">
    <source>
        <dbReference type="ARBA" id="ARBA00023125"/>
    </source>
</evidence>
<evidence type="ECO:0000256" key="1">
    <source>
        <dbReference type="ARBA" id="ARBA00003502"/>
    </source>
</evidence>
<dbReference type="InterPro" id="IPR000847">
    <property type="entry name" value="LysR_HTH_N"/>
</dbReference>
<accession>A0A1H4LX30</accession>
<evidence type="ECO:0000313" key="7">
    <source>
        <dbReference type="EMBL" id="SEB75410.1"/>
    </source>
</evidence>
<sequence>MACLFVIRYSLTLLIEFAKLNSPLDWNDLRLVLAVAREGSLSGAARRLGVTHSTVFRRLGAVEAAIGTRLFERFRDGYAPTPAGETAAASAARLEDEVLALERRLAGQDLRPSGPVRITTTDTLGAVLMRHLPAMRAAHPEIQPEIIISNAMANLTRREAEIAIRPTPAPSELLVGRRVADIAHAVYGSRAYLARQDDKDLSAHDWIGLDDALAGTVIAGWMRENLRSARFACRVDALPALRDAAAAGLGLALLPCYVGDLAPALRRLTPKALAEPRSALWLLTHDDLKRTARIRATLDFLAKALASERALFEGRRAGRARR</sequence>
<dbReference type="GO" id="GO:0043565">
    <property type="term" value="F:sequence-specific DNA binding"/>
    <property type="evidence" value="ECO:0007669"/>
    <property type="project" value="TreeGrafter"/>
</dbReference>
<dbReference type="PROSITE" id="PS50931">
    <property type="entry name" value="HTH_LYSR"/>
    <property type="match status" value="1"/>
</dbReference>
<name>A0A1H4LX30_9BRAD</name>
<keyword evidence="3" id="KW-0805">Transcription regulation</keyword>
<dbReference type="InterPro" id="IPR036388">
    <property type="entry name" value="WH-like_DNA-bd_sf"/>
</dbReference>
<dbReference type="Gene3D" id="3.40.190.290">
    <property type="match status" value="1"/>
</dbReference>
<dbReference type="SUPFAM" id="SSF46785">
    <property type="entry name" value="Winged helix' DNA-binding domain"/>
    <property type="match status" value="1"/>
</dbReference>
<evidence type="ECO:0000313" key="8">
    <source>
        <dbReference type="Proteomes" id="UP000198992"/>
    </source>
</evidence>
<reference evidence="7 8" key="1">
    <citation type="submission" date="2016-10" db="EMBL/GenBank/DDBJ databases">
        <authorList>
            <person name="de Groot N.N."/>
        </authorList>
    </citation>
    <scope>NUCLEOTIDE SEQUENCE [LARGE SCALE GENOMIC DNA]</scope>
    <source>
        <strain evidence="7 8">MT12</strain>
    </source>
</reference>
<dbReference type="InterPro" id="IPR005119">
    <property type="entry name" value="LysR_subst-bd"/>
</dbReference>
<evidence type="ECO:0000256" key="3">
    <source>
        <dbReference type="ARBA" id="ARBA00023015"/>
    </source>
</evidence>
<dbReference type="InterPro" id="IPR058163">
    <property type="entry name" value="LysR-type_TF_proteobact-type"/>
</dbReference>
<organism evidence="7 8">
    <name type="scientific">Bradyrhizobium erythrophlei</name>
    <dbReference type="NCBI Taxonomy" id="1437360"/>
    <lineage>
        <taxon>Bacteria</taxon>
        <taxon>Pseudomonadati</taxon>
        <taxon>Pseudomonadota</taxon>
        <taxon>Alphaproteobacteria</taxon>
        <taxon>Hyphomicrobiales</taxon>
        <taxon>Nitrobacteraceae</taxon>
        <taxon>Bradyrhizobium</taxon>
    </lineage>
</organism>
<dbReference type="PANTHER" id="PTHR30537:SF3">
    <property type="entry name" value="TRANSCRIPTIONAL REGULATORY PROTEIN"/>
    <property type="match status" value="1"/>
</dbReference>
<dbReference type="PANTHER" id="PTHR30537">
    <property type="entry name" value="HTH-TYPE TRANSCRIPTIONAL REGULATOR"/>
    <property type="match status" value="1"/>
</dbReference>
<feature type="domain" description="HTH lysR-type" evidence="6">
    <location>
        <begin position="24"/>
        <end position="81"/>
    </location>
</feature>
<comment type="function">
    <text evidence="1">NodD regulates the expression of the nodABCFE genes which encode other nodulation proteins. NodD is also a negative regulator of its own expression. Binds flavonoids as inducers.</text>
</comment>
<dbReference type="Pfam" id="PF03466">
    <property type="entry name" value="LysR_substrate"/>
    <property type="match status" value="1"/>
</dbReference>
<proteinExistence type="inferred from homology"/>
<dbReference type="InterPro" id="IPR036390">
    <property type="entry name" value="WH_DNA-bd_sf"/>
</dbReference>
<dbReference type="Proteomes" id="UP000198992">
    <property type="component" value="Unassembled WGS sequence"/>
</dbReference>
<dbReference type="Pfam" id="PF00126">
    <property type="entry name" value="HTH_1"/>
    <property type="match status" value="1"/>
</dbReference>
<protein>
    <submittedName>
        <fullName evidence="7">Transcriptional regulator, LysR family</fullName>
    </submittedName>
</protein>
<dbReference type="GO" id="GO:0006351">
    <property type="term" value="P:DNA-templated transcription"/>
    <property type="evidence" value="ECO:0007669"/>
    <property type="project" value="TreeGrafter"/>
</dbReference>
<gene>
    <name evidence="7" type="ORF">SAMN05444164_0139</name>
</gene>
<dbReference type="EMBL" id="FNTH01000001">
    <property type="protein sequence ID" value="SEB75410.1"/>
    <property type="molecule type" value="Genomic_DNA"/>
</dbReference>
<dbReference type="SUPFAM" id="SSF53850">
    <property type="entry name" value="Periplasmic binding protein-like II"/>
    <property type="match status" value="1"/>
</dbReference>
<comment type="similarity">
    <text evidence="2">Belongs to the LysR transcriptional regulatory family.</text>
</comment>
<evidence type="ECO:0000256" key="2">
    <source>
        <dbReference type="ARBA" id="ARBA00009437"/>
    </source>
</evidence>
<evidence type="ECO:0000256" key="5">
    <source>
        <dbReference type="ARBA" id="ARBA00023163"/>
    </source>
</evidence>
<keyword evidence="5" id="KW-0804">Transcription</keyword>
<dbReference type="GO" id="GO:0003700">
    <property type="term" value="F:DNA-binding transcription factor activity"/>
    <property type="evidence" value="ECO:0007669"/>
    <property type="project" value="InterPro"/>
</dbReference>
<dbReference type="AlphaFoldDB" id="A0A1H4LX30"/>
<dbReference type="OrthoDB" id="9796526at2"/>
<evidence type="ECO:0000259" key="6">
    <source>
        <dbReference type="PROSITE" id="PS50931"/>
    </source>
</evidence>